<accession>J3MU21</accession>
<dbReference type="OMA" id="PGAPMSW"/>
<organism evidence="3">
    <name type="scientific">Oryza brachyantha</name>
    <name type="common">malo sina</name>
    <dbReference type="NCBI Taxonomy" id="4533"/>
    <lineage>
        <taxon>Eukaryota</taxon>
        <taxon>Viridiplantae</taxon>
        <taxon>Streptophyta</taxon>
        <taxon>Embryophyta</taxon>
        <taxon>Tracheophyta</taxon>
        <taxon>Spermatophyta</taxon>
        <taxon>Magnoliopsida</taxon>
        <taxon>Liliopsida</taxon>
        <taxon>Poales</taxon>
        <taxon>Poaceae</taxon>
        <taxon>BOP clade</taxon>
        <taxon>Oryzoideae</taxon>
        <taxon>Oryzeae</taxon>
        <taxon>Oryzinae</taxon>
        <taxon>Oryza</taxon>
    </lineage>
</organism>
<keyword evidence="4" id="KW-1185">Reference proteome</keyword>
<dbReference type="EnsemblPlants" id="OB08G26020.1">
    <property type="protein sequence ID" value="OB08G26020.1"/>
    <property type="gene ID" value="OB08G26020"/>
</dbReference>
<dbReference type="Gramene" id="OB08G26020.1">
    <property type="protein sequence ID" value="OB08G26020.1"/>
    <property type="gene ID" value="OB08G26020"/>
</dbReference>
<protein>
    <submittedName>
        <fullName evidence="3">Uncharacterized protein</fullName>
    </submittedName>
</protein>
<dbReference type="Proteomes" id="UP000006038">
    <property type="component" value="Chromosome 8"/>
</dbReference>
<dbReference type="HOGENOM" id="CLU_1655012_0_0_1"/>
<feature type="chain" id="PRO_5003774352" evidence="2">
    <location>
        <begin position="27"/>
        <end position="198"/>
    </location>
</feature>
<reference evidence="3" key="2">
    <citation type="submission" date="2013-04" db="UniProtKB">
        <authorList>
            <consortium name="EnsemblPlants"/>
        </authorList>
    </citation>
    <scope>IDENTIFICATION</scope>
</reference>
<feature type="compositionally biased region" description="Basic and acidic residues" evidence="1">
    <location>
        <begin position="144"/>
        <end position="153"/>
    </location>
</feature>
<evidence type="ECO:0000256" key="2">
    <source>
        <dbReference type="SAM" id="SignalP"/>
    </source>
</evidence>
<feature type="compositionally biased region" description="Low complexity" evidence="1">
    <location>
        <begin position="74"/>
        <end position="94"/>
    </location>
</feature>
<evidence type="ECO:0000256" key="1">
    <source>
        <dbReference type="SAM" id="MobiDB-lite"/>
    </source>
</evidence>
<name>J3MU21_ORYBR</name>
<sequence length="198" mass="19634">MARGITVATTLLLVALAVVAPPFAHAASEYLADAPVAAKESPAGDGKAGAPAAAEESSDGKADALAVAAETPGAKADAPEAAAESPPADAVAESSTEDGKADAPTAAGESAYAVADAPAEATDSSASKSGDLPYVQFVIKNPVKSKEDPDARADGLPIDPTPDAQAAFSLGKKILGGAKKFLRGRSSGRVRSRRGRRG</sequence>
<dbReference type="STRING" id="4533.J3MU21"/>
<dbReference type="AlphaFoldDB" id="J3MU21"/>
<feature type="compositionally biased region" description="Low complexity" evidence="1">
    <location>
        <begin position="43"/>
        <end position="55"/>
    </location>
</feature>
<evidence type="ECO:0000313" key="3">
    <source>
        <dbReference type="EnsemblPlants" id="OB08G26020.1"/>
    </source>
</evidence>
<evidence type="ECO:0000313" key="4">
    <source>
        <dbReference type="Proteomes" id="UP000006038"/>
    </source>
</evidence>
<feature type="region of interest" description="Disordered" evidence="1">
    <location>
        <begin position="38"/>
        <end position="164"/>
    </location>
</feature>
<proteinExistence type="predicted"/>
<keyword evidence="2" id="KW-0732">Signal</keyword>
<reference evidence="3" key="1">
    <citation type="journal article" date="2013" name="Nat. Commun.">
        <title>Whole-genome sequencing of Oryza brachyantha reveals mechanisms underlying Oryza genome evolution.</title>
        <authorList>
            <person name="Chen J."/>
            <person name="Huang Q."/>
            <person name="Gao D."/>
            <person name="Wang J."/>
            <person name="Lang Y."/>
            <person name="Liu T."/>
            <person name="Li B."/>
            <person name="Bai Z."/>
            <person name="Luis Goicoechea J."/>
            <person name="Liang C."/>
            <person name="Chen C."/>
            <person name="Zhang W."/>
            <person name="Sun S."/>
            <person name="Liao Y."/>
            <person name="Zhang X."/>
            <person name="Yang L."/>
            <person name="Song C."/>
            <person name="Wang M."/>
            <person name="Shi J."/>
            <person name="Liu G."/>
            <person name="Liu J."/>
            <person name="Zhou H."/>
            <person name="Zhou W."/>
            <person name="Yu Q."/>
            <person name="An N."/>
            <person name="Chen Y."/>
            <person name="Cai Q."/>
            <person name="Wang B."/>
            <person name="Liu B."/>
            <person name="Min J."/>
            <person name="Huang Y."/>
            <person name="Wu H."/>
            <person name="Li Z."/>
            <person name="Zhang Y."/>
            <person name="Yin Y."/>
            <person name="Song W."/>
            <person name="Jiang J."/>
            <person name="Jackson S.A."/>
            <person name="Wing R.A."/>
            <person name="Wang J."/>
            <person name="Chen M."/>
        </authorList>
    </citation>
    <scope>NUCLEOTIDE SEQUENCE [LARGE SCALE GENOMIC DNA]</scope>
    <source>
        <strain evidence="3">cv. IRGC 101232</strain>
    </source>
</reference>
<feature type="signal peptide" evidence="2">
    <location>
        <begin position="1"/>
        <end position="26"/>
    </location>
</feature>